<dbReference type="Proteomes" id="UP000481739">
    <property type="component" value="Unassembled WGS sequence"/>
</dbReference>
<dbReference type="EMBL" id="WHZZ01000014">
    <property type="protein sequence ID" value="MQL50258.1"/>
    <property type="molecule type" value="Genomic_DNA"/>
</dbReference>
<name>A0A7C9GLL0_9GAMM</name>
<gene>
    <name evidence="1" type="ORF">GEA64_20870</name>
</gene>
<proteinExistence type="predicted"/>
<accession>A0A7C9GLL0</accession>
<evidence type="ECO:0000313" key="1">
    <source>
        <dbReference type="EMBL" id="MQL50258.1"/>
    </source>
</evidence>
<evidence type="ECO:0000313" key="2">
    <source>
        <dbReference type="Proteomes" id="UP000481739"/>
    </source>
</evidence>
<dbReference type="AlphaFoldDB" id="A0A7C9GLL0"/>
<organism evidence="1 2">
    <name type="scientific">Photorhabdus khanii</name>
    <dbReference type="NCBI Taxonomy" id="1004150"/>
    <lineage>
        <taxon>Bacteria</taxon>
        <taxon>Pseudomonadati</taxon>
        <taxon>Pseudomonadota</taxon>
        <taxon>Gammaproteobacteria</taxon>
        <taxon>Enterobacterales</taxon>
        <taxon>Morganellaceae</taxon>
        <taxon>Photorhabdus</taxon>
    </lineage>
</organism>
<sequence length="110" mass="12135">MEYQKIGQMSLKNSGGFVARIQFSYIDANGEKFLSKQSDDITLGVTKTIDPGDLGVPDGATVYMHVFVVWGRDNEAHQVFLYEKGNQAIANYMISGTTLNNDLGLIDVIQ</sequence>
<protein>
    <submittedName>
        <fullName evidence="1">Uncharacterized protein</fullName>
    </submittedName>
</protein>
<reference evidence="1 2" key="1">
    <citation type="journal article" date="2019" name="Nature">
        <title>A new antibiotic selectively kills Gram-negative pathogens.</title>
        <authorList>
            <person name="Imai Y."/>
            <person name="Meyer K.J."/>
            <person name="Iinishi A."/>
            <person name="Favre-Godal Q."/>
            <person name="Green R."/>
            <person name="Manuse S."/>
            <person name="Caboni M."/>
            <person name="Mori M."/>
            <person name="Niles S."/>
            <person name="Ghiglieri M."/>
            <person name="Honrao C."/>
            <person name="Ma X."/>
            <person name="Guo J.J."/>
            <person name="Makriyannis A."/>
            <person name="Linares-Otoya L."/>
            <person name="Boehringer N."/>
            <person name="Wuisan Z.G."/>
            <person name="Kaur H."/>
            <person name="Wu R."/>
            <person name="Mateus A."/>
            <person name="Typas A."/>
            <person name="Savitski M.M."/>
            <person name="Espinoza J.L."/>
            <person name="O'Rourke A."/>
            <person name="Nelson K.E."/>
            <person name="Hiller S."/>
            <person name="Noinaj N."/>
            <person name="Schaeberle T.F."/>
            <person name="D'Onofrio A."/>
            <person name="Lewis K."/>
        </authorList>
    </citation>
    <scope>NUCLEOTIDE SEQUENCE [LARGE SCALE GENOMIC DNA]</scope>
    <source>
        <strain evidence="1 2">HGB 1456</strain>
    </source>
</reference>
<dbReference type="RefSeq" id="WP_036846697.1">
    <property type="nucleotide sequence ID" value="NZ_CAWOZU010000005.1"/>
</dbReference>
<comment type="caution">
    <text evidence="1">The sequence shown here is derived from an EMBL/GenBank/DDBJ whole genome shotgun (WGS) entry which is preliminary data.</text>
</comment>